<dbReference type="AlphaFoldDB" id="A0A378IZL4"/>
<evidence type="ECO:0000313" key="1">
    <source>
        <dbReference type="EMBL" id="STX40538.1"/>
    </source>
</evidence>
<organism evidence="1 2">
    <name type="scientific">Legionella donaldsonii</name>
    <dbReference type="NCBI Taxonomy" id="45060"/>
    <lineage>
        <taxon>Bacteria</taxon>
        <taxon>Pseudomonadati</taxon>
        <taxon>Pseudomonadota</taxon>
        <taxon>Gammaproteobacteria</taxon>
        <taxon>Legionellales</taxon>
        <taxon>Legionellaceae</taxon>
        <taxon>Legionella</taxon>
    </lineage>
</organism>
<gene>
    <name evidence="1" type="ORF">NCTC13292_00287</name>
</gene>
<keyword evidence="2" id="KW-1185">Reference proteome</keyword>
<sequence length="249" mass="27866">MANFWQYRATQRFFYGNKEQGGGYASLESTLSDWNRELRAGEGTQILINGRTLADLRQGKGEFQTLEELRAFFETELFSKAMPAERERLSNHALSHFHQGGLLFASHHCLVNAQLKKNTQIKFPNEVSKVNIVPIKGGVSIIADHTYPTVVVGSKKNTTSTSYHAHIHCEMSFTTKGIHVQDLTIDCPNSQAAKIIDPRTIRELLQHIINKISQAIWSNEDLPQPAELNVDDLDEAKAVMSFASRGANS</sequence>
<proteinExistence type="predicted"/>
<dbReference type="EMBL" id="UGOA01000001">
    <property type="protein sequence ID" value="STX40538.1"/>
    <property type="molecule type" value="Genomic_DNA"/>
</dbReference>
<accession>A0A378IZL4</accession>
<name>A0A378IZL4_9GAMM</name>
<dbReference type="RefSeq" id="WP_115220186.1">
    <property type="nucleotide sequence ID" value="NZ_CAXYJE010000001.1"/>
</dbReference>
<dbReference type="Proteomes" id="UP000254677">
    <property type="component" value="Unassembled WGS sequence"/>
</dbReference>
<dbReference type="OrthoDB" id="5637819at2"/>
<reference evidence="1 2" key="1">
    <citation type="submission" date="2018-06" db="EMBL/GenBank/DDBJ databases">
        <authorList>
            <consortium name="Pathogen Informatics"/>
            <person name="Doyle S."/>
        </authorList>
    </citation>
    <scope>NUCLEOTIDE SEQUENCE [LARGE SCALE GENOMIC DNA]</scope>
    <source>
        <strain evidence="1 2">NCTC13292</strain>
    </source>
</reference>
<protein>
    <submittedName>
        <fullName evidence="1">Uncharacterized protein</fullName>
    </submittedName>
</protein>
<evidence type="ECO:0000313" key="2">
    <source>
        <dbReference type="Proteomes" id="UP000254677"/>
    </source>
</evidence>